<dbReference type="Pfam" id="PF09986">
    <property type="entry name" value="DUF2225"/>
    <property type="match status" value="1"/>
</dbReference>
<comment type="caution">
    <text evidence="1">The sequence shown here is derived from an EMBL/GenBank/DDBJ whole genome shotgun (WGS) entry which is preliminary data.</text>
</comment>
<dbReference type="Proteomes" id="UP000274033">
    <property type="component" value="Unassembled WGS sequence"/>
</dbReference>
<dbReference type="EMBL" id="RRCT01000012">
    <property type="protein sequence ID" value="RQW74115.1"/>
    <property type="molecule type" value="Genomic_DNA"/>
</dbReference>
<protein>
    <submittedName>
        <fullName evidence="1">DUF2225 domain-containing protein</fullName>
    </submittedName>
</protein>
<gene>
    <name evidence="1" type="ORF">EBB45_13290</name>
</gene>
<accession>A0A3N9UCW6</accession>
<name>A0A3N9UCW6_9BACI</name>
<dbReference type="RefSeq" id="WP_124765506.1">
    <property type="nucleotide sequence ID" value="NZ_JAFBDY010000011.1"/>
</dbReference>
<evidence type="ECO:0000313" key="1">
    <source>
        <dbReference type="EMBL" id="RQW74115.1"/>
    </source>
</evidence>
<dbReference type="OrthoDB" id="9780343at2"/>
<proteinExistence type="predicted"/>
<organism evidence="1 2">
    <name type="scientific">Lysinibacillus composti</name>
    <dbReference type="NCBI Taxonomy" id="720633"/>
    <lineage>
        <taxon>Bacteria</taxon>
        <taxon>Bacillati</taxon>
        <taxon>Bacillota</taxon>
        <taxon>Bacilli</taxon>
        <taxon>Bacillales</taxon>
        <taxon>Bacillaceae</taxon>
        <taxon>Lysinibacillus</taxon>
    </lineage>
</organism>
<evidence type="ECO:0000313" key="2">
    <source>
        <dbReference type="Proteomes" id="UP000274033"/>
    </source>
</evidence>
<keyword evidence="2" id="KW-1185">Reference proteome</keyword>
<dbReference type="AlphaFoldDB" id="A0A3N9UCW6"/>
<dbReference type="InterPro" id="IPR018708">
    <property type="entry name" value="DUF2225"/>
</dbReference>
<sequence>MEISPFYEKKVVCLNCKDTFPTLKVRSKFIKVAHSDSDFRPIYSDSNVNALFYNVFVCEHCGFSFTEDFSKYFAPGIKEEIERKITQKWVPHSFSGERTISQALQAYQLALVCGSIKKEKFVALAGLALRIGWLYRALENDMQEQRFLSLARDLYIDCYSTEDFAGTPMSATRVTYMIAELSRRIGDLETATRYFSKVIENQRIGGEVKLIEMAKDQWQFVREEREKLSKAQ</sequence>
<reference evidence="1 2" key="1">
    <citation type="journal article" date="2013" name="J. Microbiol.">
        <title>Lysinibacillus chungkukjangi sp. nov., isolated from Chungkukjang, Korean fermented soybean food.</title>
        <authorList>
            <person name="Kim S.J."/>
            <person name="Jang Y.H."/>
            <person name="Hamada M."/>
            <person name="Ahn J.H."/>
            <person name="Weon H.Y."/>
            <person name="Suzuki K."/>
            <person name="Whang K.S."/>
            <person name="Kwon S.W."/>
        </authorList>
    </citation>
    <scope>NUCLEOTIDE SEQUENCE [LARGE SCALE GENOMIC DNA]</scope>
    <source>
        <strain evidence="1 2">MCCC 1A12701</strain>
    </source>
</reference>